<keyword evidence="1" id="KW-0472">Membrane</keyword>
<reference evidence="2" key="1">
    <citation type="journal article" date="2020" name="mSystems">
        <title>Genome- and Community-Level Interaction Insights into Carbon Utilization and Element Cycling Functions of Hydrothermarchaeota in Hydrothermal Sediment.</title>
        <authorList>
            <person name="Zhou Z."/>
            <person name="Liu Y."/>
            <person name="Xu W."/>
            <person name="Pan J."/>
            <person name="Luo Z.H."/>
            <person name="Li M."/>
        </authorList>
    </citation>
    <scope>NUCLEOTIDE SEQUENCE [LARGE SCALE GENOMIC DNA]</scope>
    <source>
        <strain evidence="2">SpSt-1179</strain>
    </source>
</reference>
<dbReference type="Proteomes" id="UP000886198">
    <property type="component" value="Unassembled WGS sequence"/>
</dbReference>
<proteinExistence type="predicted"/>
<keyword evidence="1" id="KW-1133">Transmembrane helix</keyword>
<feature type="transmembrane region" description="Helical" evidence="1">
    <location>
        <begin position="129"/>
        <end position="153"/>
    </location>
</feature>
<dbReference type="AlphaFoldDB" id="A0A7C1GPJ8"/>
<dbReference type="EMBL" id="DSBT01000050">
    <property type="protein sequence ID" value="HDP76859.1"/>
    <property type="molecule type" value="Genomic_DNA"/>
</dbReference>
<evidence type="ECO:0000313" key="2">
    <source>
        <dbReference type="EMBL" id="HDP76859.1"/>
    </source>
</evidence>
<evidence type="ECO:0000256" key="1">
    <source>
        <dbReference type="SAM" id="Phobius"/>
    </source>
</evidence>
<keyword evidence="1" id="KW-0812">Transmembrane</keyword>
<comment type="caution">
    <text evidence="2">The sequence shown here is derived from an EMBL/GenBank/DDBJ whole genome shotgun (WGS) entry which is preliminary data.</text>
</comment>
<accession>A0A7C1GPJ8</accession>
<feature type="transmembrane region" description="Helical" evidence="1">
    <location>
        <begin position="6"/>
        <end position="22"/>
    </location>
</feature>
<name>A0A7C1GPJ8_9BACT</name>
<feature type="transmembrane region" description="Helical" evidence="1">
    <location>
        <begin position="29"/>
        <end position="47"/>
    </location>
</feature>
<protein>
    <submittedName>
        <fullName evidence="2">Uncharacterized protein</fullName>
    </submittedName>
</protein>
<feature type="transmembrane region" description="Helical" evidence="1">
    <location>
        <begin position="59"/>
        <end position="82"/>
    </location>
</feature>
<gene>
    <name evidence="2" type="ORF">ENN47_01475</name>
</gene>
<feature type="transmembrane region" description="Helical" evidence="1">
    <location>
        <begin position="103"/>
        <end position="123"/>
    </location>
</feature>
<organism evidence="2">
    <name type="scientific">Mesotoga infera</name>
    <dbReference type="NCBI Taxonomy" id="1236046"/>
    <lineage>
        <taxon>Bacteria</taxon>
        <taxon>Thermotogati</taxon>
        <taxon>Thermotogota</taxon>
        <taxon>Thermotogae</taxon>
        <taxon>Kosmotogales</taxon>
        <taxon>Kosmotogaceae</taxon>
        <taxon>Mesotoga</taxon>
    </lineage>
</organism>
<sequence>MAFQLVSFGVYICLSVVLFAHIRKKPSWLYLPFIAILAVLMNMRYEGLFDLHLRDLKDLSGVVAGSMSSILALVLAVTLVVTQHSAQYFSLRTMDILCKNYDLIFMLLIYSTTISMSLVVKAIYIDSEVISLCILLLLFSGLYCIIILPIFVIRMISLMKPESIFNLLMAKHEKGKSKARFTLEALLDIANKSEDPELLYRCYSGTLSVFFERIKNKEQNDKNDETRNNDWYNQSFMRLELLVYRCQDNGFLGFTSFLDAVEDFLERTDVIEFSENIELHDIRKEIVYLLRFCHERIVTRYSELGATALYNIVRLWNTFANVSINHNHNLLAIVCNSFSKCIINFRNSGNELLNERLALYHTSRSIASLAVLEANAIKKGHRFARYPTADAMKTLLTTDEVLRKRQKGVPNLKNALNAVLNAYTGTKESRKALKMLQVLFLQKPIDVTYLLLLDPLGISMKLYDLQSDESTLHDLRFFQNWVIEGLLKRGKTNYLKGKFCELAMYSMKFKDGRRGETIRIMLQNAYSAIKKVDNGLSEEFRAEVLDQT</sequence>